<evidence type="ECO:0000313" key="6">
    <source>
        <dbReference type="Proteomes" id="UP000050502"/>
    </source>
</evidence>
<dbReference type="FunFam" id="3.40.50.300:FF:001447">
    <property type="entry name" value="Ras-related protein Rab-1B"/>
    <property type="match status" value="1"/>
</dbReference>
<evidence type="ECO:0000256" key="1">
    <source>
        <dbReference type="ARBA" id="ARBA00022741"/>
    </source>
</evidence>
<evidence type="ECO:0000313" key="3">
    <source>
        <dbReference type="EMBL" id="GAP63685.1"/>
    </source>
</evidence>
<keyword evidence="1" id="KW-0547">Nucleotide-binding</keyword>
<dbReference type="InterPro" id="IPR027417">
    <property type="entry name" value="P-loop_NTPase"/>
</dbReference>
<proteinExistence type="predicted"/>
<sequence>MYQLRKKICMLGSFAVGKTSLVRRFVEGNFEPTYRSTLGVHVSRKPVSIGATHLDLIVCDLTGNEHFTGTQEHYLLGVDGGMIVCDLTRPETLEAWRRYTTRLRAVNPYAACVLVANKSDLTKQQAIDEAELHNMAESLGAPFFLTSAKTGENVEEAFMALVHQTLKRTPVLL</sequence>
<evidence type="ECO:0008006" key="7">
    <source>
        <dbReference type="Google" id="ProtNLM"/>
    </source>
</evidence>
<dbReference type="EMBL" id="LGKN01000007">
    <property type="protein sequence ID" value="KPL86955.1"/>
    <property type="molecule type" value="Genomic_DNA"/>
</dbReference>
<dbReference type="OrthoDB" id="7957980at2"/>
<accession>A0A0M8K833</accession>
<comment type="caution">
    <text evidence="3">The sequence shown here is derived from an EMBL/GenBank/DDBJ whole genome shotgun (WGS) entry which is preliminary data.</text>
</comment>
<dbReference type="Gene3D" id="3.40.50.300">
    <property type="entry name" value="P-loop containing nucleotide triphosphate hydrolases"/>
    <property type="match status" value="1"/>
</dbReference>
<dbReference type="STRING" id="872965.SE16_12865"/>
<dbReference type="GO" id="GO:0003924">
    <property type="term" value="F:GTPase activity"/>
    <property type="evidence" value="ECO:0007669"/>
    <property type="project" value="InterPro"/>
</dbReference>
<dbReference type="InterPro" id="IPR005225">
    <property type="entry name" value="Small_GTP-bd"/>
</dbReference>
<dbReference type="PRINTS" id="PR00449">
    <property type="entry name" value="RASTRNSFRMNG"/>
</dbReference>
<dbReference type="RefSeq" id="WP_054493489.1">
    <property type="nucleotide sequence ID" value="NZ_BBZA01000181.1"/>
</dbReference>
<dbReference type="GO" id="GO:0005525">
    <property type="term" value="F:GTP binding"/>
    <property type="evidence" value="ECO:0007669"/>
    <property type="project" value="UniProtKB-KW"/>
</dbReference>
<dbReference type="InParanoid" id="A0A0M8K833"/>
<dbReference type="InterPro" id="IPR001806">
    <property type="entry name" value="Small_GTPase"/>
</dbReference>
<name>A0A0M8K833_9CHLR</name>
<dbReference type="SUPFAM" id="SSF52540">
    <property type="entry name" value="P-loop containing nucleoside triphosphate hydrolases"/>
    <property type="match status" value="1"/>
</dbReference>
<keyword evidence="2" id="KW-0342">GTP-binding</keyword>
<evidence type="ECO:0000313" key="5">
    <source>
        <dbReference type="Proteomes" id="UP000037784"/>
    </source>
</evidence>
<organism evidence="3 5">
    <name type="scientific">Ardenticatena maritima</name>
    <dbReference type="NCBI Taxonomy" id="872965"/>
    <lineage>
        <taxon>Bacteria</taxon>
        <taxon>Bacillati</taxon>
        <taxon>Chloroflexota</taxon>
        <taxon>Ardenticatenia</taxon>
        <taxon>Ardenticatenales</taxon>
        <taxon>Ardenticatenaceae</taxon>
        <taxon>Ardenticatena</taxon>
    </lineage>
</organism>
<dbReference type="Pfam" id="PF00071">
    <property type="entry name" value="Ras"/>
    <property type="match status" value="1"/>
</dbReference>
<dbReference type="PROSITE" id="PS51421">
    <property type="entry name" value="RAS"/>
    <property type="match status" value="1"/>
</dbReference>
<dbReference type="CDD" id="cd00154">
    <property type="entry name" value="Rab"/>
    <property type="match status" value="1"/>
</dbReference>
<evidence type="ECO:0000256" key="2">
    <source>
        <dbReference type="ARBA" id="ARBA00023134"/>
    </source>
</evidence>
<dbReference type="EMBL" id="BBZA01000181">
    <property type="protein sequence ID" value="GAP63685.1"/>
    <property type="molecule type" value="Genomic_DNA"/>
</dbReference>
<dbReference type="SMART" id="SM00175">
    <property type="entry name" value="RAB"/>
    <property type="match status" value="1"/>
</dbReference>
<reference evidence="3 5" key="1">
    <citation type="journal article" date="2015" name="Genome Announc.">
        <title>Draft Genome Sequence of a Heterotrophic Facultative Anaerobic Thermophilic Bacterium, Ardenticatena maritima Strain 110ST.</title>
        <authorList>
            <person name="Kawaichi S."/>
            <person name="Yoshida T."/>
            <person name="Sako Y."/>
            <person name="Nakamura R."/>
        </authorList>
    </citation>
    <scope>NUCLEOTIDE SEQUENCE [LARGE SCALE GENOMIC DNA]</scope>
    <source>
        <strain evidence="3 5">110S</strain>
    </source>
</reference>
<evidence type="ECO:0000313" key="4">
    <source>
        <dbReference type="EMBL" id="KPL86955.1"/>
    </source>
</evidence>
<dbReference type="SMART" id="SM00173">
    <property type="entry name" value="RAS"/>
    <property type="match status" value="1"/>
</dbReference>
<dbReference type="AlphaFoldDB" id="A0A0M8K833"/>
<dbReference type="NCBIfam" id="TIGR00231">
    <property type="entry name" value="small_GTP"/>
    <property type="match status" value="1"/>
</dbReference>
<dbReference type="Proteomes" id="UP000037784">
    <property type="component" value="Unassembled WGS sequence"/>
</dbReference>
<gene>
    <name evidence="3" type="ORF">ARMA_2108</name>
    <name evidence="4" type="ORF">SE16_12865</name>
</gene>
<reference evidence="5" key="3">
    <citation type="submission" date="2015-08" db="EMBL/GenBank/DDBJ databases">
        <title>Draft Genome Sequence of a Heterotrophic Facultative Anaerobic Bacterium Ardenticatena maritima Strain 110S.</title>
        <authorList>
            <person name="Kawaichi S."/>
            <person name="Yoshida T."/>
            <person name="Sako Y."/>
            <person name="Nakamura R."/>
        </authorList>
    </citation>
    <scope>NUCLEOTIDE SEQUENCE [LARGE SCALE GENOMIC DNA]</scope>
    <source>
        <strain evidence="5">110S</strain>
    </source>
</reference>
<dbReference type="Proteomes" id="UP000050502">
    <property type="component" value="Unassembled WGS sequence"/>
</dbReference>
<reference evidence="4 6" key="2">
    <citation type="submission" date="2015-07" db="EMBL/GenBank/DDBJ databases">
        <title>Whole genome sequence of Ardenticatena maritima DSM 23922.</title>
        <authorList>
            <person name="Hemp J."/>
            <person name="Ward L.M."/>
            <person name="Pace L.A."/>
            <person name="Fischer W.W."/>
        </authorList>
    </citation>
    <scope>NUCLEOTIDE SEQUENCE [LARGE SCALE GENOMIC DNA]</scope>
    <source>
        <strain evidence="4 6">110S</strain>
    </source>
</reference>
<dbReference type="PANTHER" id="PTHR47978">
    <property type="match status" value="1"/>
</dbReference>
<dbReference type="PROSITE" id="PS51419">
    <property type="entry name" value="RAB"/>
    <property type="match status" value="1"/>
</dbReference>
<protein>
    <recommendedName>
        <fullName evidence="7">GTP-binding protein</fullName>
    </recommendedName>
</protein>
<dbReference type="SMART" id="SM00174">
    <property type="entry name" value="RHO"/>
    <property type="match status" value="1"/>
</dbReference>
<keyword evidence="5" id="KW-1185">Reference proteome</keyword>